<keyword evidence="1" id="KW-1133">Transmembrane helix</keyword>
<accession>A0A3G2CDD5</accession>
<keyword evidence="1" id="KW-0812">Transmembrane</keyword>
<geneLocation type="plasmid" evidence="2">
    <name>pIMT41689_PM</name>
</geneLocation>
<keyword evidence="2" id="KW-0614">Plasmid</keyword>
<name>A0A3G2CDD5_PASMD</name>
<proteinExistence type="predicted"/>
<dbReference type="AlphaFoldDB" id="A0A3G2CDD5"/>
<evidence type="ECO:0000313" key="2">
    <source>
        <dbReference type="EMBL" id="AYM50630.1"/>
    </source>
</evidence>
<feature type="transmembrane region" description="Helical" evidence="1">
    <location>
        <begin position="6"/>
        <end position="33"/>
    </location>
</feature>
<evidence type="ECO:0000256" key="1">
    <source>
        <dbReference type="SAM" id="Phobius"/>
    </source>
</evidence>
<organism evidence="2">
    <name type="scientific">Pasteurella multocida</name>
    <dbReference type="NCBI Taxonomy" id="747"/>
    <lineage>
        <taxon>Bacteria</taxon>
        <taxon>Pseudomonadati</taxon>
        <taxon>Pseudomonadota</taxon>
        <taxon>Gammaproteobacteria</taxon>
        <taxon>Pasteurellales</taxon>
        <taxon>Pasteurellaceae</taxon>
        <taxon>Pasteurella</taxon>
    </lineage>
</organism>
<keyword evidence="1" id="KW-0472">Membrane</keyword>
<protein>
    <submittedName>
        <fullName evidence="2">Uncharacterized protein</fullName>
    </submittedName>
</protein>
<dbReference type="EMBL" id="MH910619">
    <property type="protein sequence ID" value="AYM50630.1"/>
    <property type="molecule type" value="Genomic_DNA"/>
</dbReference>
<reference evidence="2" key="1">
    <citation type="submission" date="2018-09" db="EMBL/GenBank/DDBJ databases">
        <title>Plasmid-located dfrA14 gene in Pasteurella multocida.</title>
        <authorList>
            <person name="Niemann L."/>
        </authorList>
    </citation>
    <scope>NUCLEOTIDE SEQUENCE</scope>
    <source>
        <plasmid evidence="2">pIMT41689_PM</plasmid>
    </source>
</reference>
<sequence>MEIQTLLNFAVILKSRLSGVLVFLGAFAFLTVARNGDRA</sequence>